<dbReference type="Pfam" id="PF05118">
    <property type="entry name" value="Asp_Arg_Hydrox"/>
    <property type="match status" value="1"/>
</dbReference>
<dbReference type="Proteomes" id="UP000215616">
    <property type="component" value="Unassembled WGS sequence"/>
</dbReference>
<sequence length="322" mass="35787">MRLSRPFFQLPLLFDVARLQAEVAALPPEAWVAHPDQVPGNSAARLISVDGAETDAVHGRMAPTPWLEAMPYLKQVLAGFGVVWSRSRLMRLAPGAGVPEHADINYHWHTRVRLHIPVLTWPEVRFHCDGEAVHMGAGEAWVFDNWRRHHVENNASGERIHLVADTTGTAAFWRFVQAAPPPRAQWRKVGWDPNADHPLLTEVNPRSPIMPAAEVQWLLDDLRAELVAAVDGPEAPARIGRFGQLLECFALDWRQLCALHGVDGVAASEFQRLAMAIREAARPLSEGLVMRTNGVSALLVLEKRVLQHLVAEDAARQREGLS</sequence>
<dbReference type="SUPFAM" id="SSF51197">
    <property type="entry name" value="Clavaminate synthase-like"/>
    <property type="match status" value="1"/>
</dbReference>
<dbReference type="AlphaFoldDB" id="A0A258D2D5"/>
<name>A0A258D2D5_CAUVI</name>
<reference evidence="2 3" key="1">
    <citation type="submission" date="2017-03" db="EMBL/GenBank/DDBJ databases">
        <title>Lifting the veil on microbial sulfur biogeochemistry in mining wastewaters.</title>
        <authorList>
            <person name="Kantor R.S."/>
            <person name="Colenbrander Nelson T."/>
            <person name="Marshall S."/>
            <person name="Bennett D."/>
            <person name="Apte S."/>
            <person name="Camacho D."/>
            <person name="Thomas B.C."/>
            <person name="Warren L.A."/>
            <person name="Banfield J.F."/>
        </authorList>
    </citation>
    <scope>NUCLEOTIDE SEQUENCE [LARGE SCALE GENOMIC DNA]</scope>
    <source>
        <strain evidence="2">32-67-7</strain>
    </source>
</reference>
<dbReference type="EMBL" id="NCDQ01000217">
    <property type="protein sequence ID" value="OYX01879.1"/>
    <property type="molecule type" value="Genomic_DNA"/>
</dbReference>
<comment type="caution">
    <text evidence="2">The sequence shown here is derived from an EMBL/GenBank/DDBJ whole genome shotgun (WGS) entry which is preliminary data.</text>
</comment>
<evidence type="ECO:0000259" key="1">
    <source>
        <dbReference type="Pfam" id="PF05118"/>
    </source>
</evidence>
<dbReference type="InterPro" id="IPR027443">
    <property type="entry name" value="IPNS-like_sf"/>
</dbReference>
<protein>
    <submittedName>
        <fullName evidence="2">Aspartyl beta-hydroxylase</fullName>
    </submittedName>
</protein>
<proteinExistence type="predicted"/>
<gene>
    <name evidence="2" type="ORF">B7Z12_13200</name>
</gene>
<organism evidence="2 3">
    <name type="scientific">Caulobacter vibrioides</name>
    <name type="common">Caulobacter crescentus</name>
    <dbReference type="NCBI Taxonomy" id="155892"/>
    <lineage>
        <taxon>Bacteria</taxon>
        <taxon>Pseudomonadati</taxon>
        <taxon>Pseudomonadota</taxon>
        <taxon>Alphaproteobacteria</taxon>
        <taxon>Caulobacterales</taxon>
        <taxon>Caulobacteraceae</taxon>
        <taxon>Caulobacter</taxon>
    </lineage>
</organism>
<dbReference type="InterPro" id="IPR007803">
    <property type="entry name" value="Asp/Arg/Pro-Hydrxlase"/>
</dbReference>
<evidence type="ECO:0000313" key="2">
    <source>
        <dbReference type="EMBL" id="OYX01879.1"/>
    </source>
</evidence>
<feature type="domain" description="Aspartyl/asparaginy/proline hydroxylase" evidence="1">
    <location>
        <begin position="69"/>
        <end position="166"/>
    </location>
</feature>
<dbReference type="Gene3D" id="2.60.120.330">
    <property type="entry name" value="B-lactam Antibiotic, Isopenicillin N Synthase, Chain"/>
    <property type="match status" value="1"/>
</dbReference>
<accession>A0A258D2D5</accession>
<evidence type="ECO:0000313" key="3">
    <source>
        <dbReference type="Proteomes" id="UP000215616"/>
    </source>
</evidence>